<organism evidence="1 2">
    <name type="scientific">Acer negundo</name>
    <name type="common">Box elder</name>
    <dbReference type="NCBI Taxonomy" id="4023"/>
    <lineage>
        <taxon>Eukaryota</taxon>
        <taxon>Viridiplantae</taxon>
        <taxon>Streptophyta</taxon>
        <taxon>Embryophyta</taxon>
        <taxon>Tracheophyta</taxon>
        <taxon>Spermatophyta</taxon>
        <taxon>Magnoliopsida</taxon>
        <taxon>eudicotyledons</taxon>
        <taxon>Gunneridae</taxon>
        <taxon>Pentapetalae</taxon>
        <taxon>rosids</taxon>
        <taxon>malvids</taxon>
        <taxon>Sapindales</taxon>
        <taxon>Sapindaceae</taxon>
        <taxon>Hippocastanoideae</taxon>
        <taxon>Acereae</taxon>
        <taxon>Acer</taxon>
    </lineage>
</organism>
<reference evidence="1" key="1">
    <citation type="journal article" date="2022" name="Plant J.">
        <title>Strategies of tolerance reflected in two North American maple genomes.</title>
        <authorList>
            <person name="McEvoy S.L."/>
            <person name="Sezen U.U."/>
            <person name="Trouern-Trend A."/>
            <person name="McMahon S.M."/>
            <person name="Schaberg P.G."/>
            <person name="Yang J."/>
            <person name="Wegrzyn J.L."/>
            <person name="Swenson N.G."/>
        </authorList>
    </citation>
    <scope>NUCLEOTIDE SEQUENCE</scope>
    <source>
        <strain evidence="1">91603</strain>
    </source>
</reference>
<evidence type="ECO:0000313" key="1">
    <source>
        <dbReference type="EMBL" id="KAI9161707.1"/>
    </source>
</evidence>
<proteinExistence type="predicted"/>
<keyword evidence="2" id="KW-1185">Reference proteome</keyword>
<name>A0AAD5IG81_ACENE</name>
<dbReference type="AlphaFoldDB" id="A0AAD5IG81"/>
<reference evidence="1" key="2">
    <citation type="submission" date="2023-02" db="EMBL/GenBank/DDBJ databases">
        <authorList>
            <person name="Swenson N.G."/>
            <person name="Wegrzyn J.L."/>
            <person name="Mcevoy S.L."/>
        </authorList>
    </citation>
    <scope>NUCLEOTIDE SEQUENCE</scope>
    <source>
        <strain evidence="1">91603</strain>
        <tissue evidence="1">Leaf</tissue>
    </source>
</reference>
<dbReference type="EMBL" id="JAJSOW010000106">
    <property type="protein sequence ID" value="KAI9161707.1"/>
    <property type="molecule type" value="Genomic_DNA"/>
</dbReference>
<sequence>MEASHSVLNLFLDLEKGGNKFEKEVSLDPDRIKGRVEAVNLKRSDRKVNKDQGKDKGNVVQFHDGARMCHEVGIDINEGSKRSVNLTQLVQKGKVVTVVNSSPKKTKDGSTLFFDKRRVVWSKAESGDDICPLRSDFGVVLGQKVECGKNLKGRSKKGDGGSDINSGFVLGQQVESLVCSDFGPNIDSHSLAFGGPNEGFFNVSTVGKSNPLKDSGMGQFFIDLGTVVETFPNISKRRRERDSFLSIKSHSMKLRNSKDNFKFSSILEDKLVKVIETGVGLGMDFNGKEVGMAKIFAEKRRKKKLGM</sequence>
<accession>A0AAD5IG81</accession>
<protein>
    <submittedName>
        <fullName evidence="1">Uncharacterized protein</fullName>
    </submittedName>
</protein>
<evidence type="ECO:0000313" key="2">
    <source>
        <dbReference type="Proteomes" id="UP001064489"/>
    </source>
</evidence>
<dbReference type="Proteomes" id="UP001064489">
    <property type="component" value="Chromosome 2"/>
</dbReference>
<comment type="caution">
    <text evidence="1">The sequence shown here is derived from an EMBL/GenBank/DDBJ whole genome shotgun (WGS) entry which is preliminary data.</text>
</comment>
<gene>
    <name evidence="1" type="ORF">LWI28_019975</name>
</gene>